<feature type="domain" description="Methyltransferase type 11" evidence="6">
    <location>
        <begin position="140"/>
        <end position="220"/>
    </location>
</feature>
<keyword evidence="2" id="KW-0808">Transferase</keyword>
<organism evidence="7 8">
    <name type="scientific">Paralvinella palmiformis</name>
    <dbReference type="NCBI Taxonomy" id="53620"/>
    <lineage>
        <taxon>Eukaryota</taxon>
        <taxon>Metazoa</taxon>
        <taxon>Spiralia</taxon>
        <taxon>Lophotrochozoa</taxon>
        <taxon>Annelida</taxon>
        <taxon>Polychaeta</taxon>
        <taxon>Sedentaria</taxon>
        <taxon>Canalipalpata</taxon>
        <taxon>Terebellida</taxon>
        <taxon>Terebelliformia</taxon>
        <taxon>Alvinellidae</taxon>
        <taxon>Paralvinella</taxon>
    </lineage>
</organism>
<name>A0AAD9K1Q4_9ANNE</name>
<dbReference type="GO" id="GO:0061542">
    <property type="term" value="F:3-demethylubiquinol 3-O-methyltransferase activity"/>
    <property type="evidence" value="ECO:0007669"/>
    <property type="project" value="InterPro"/>
</dbReference>
<evidence type="ECO:0000256" key="5">
    <source>
        <dbReference type="SAM" id="MobiDB-lite"/>
    </source>
</evidence>
<keyword evidence="8" id="KW-1185">Reference proteome</keyword>
<dbReference type="InterPro" id="IPR013216">
    <property type="entry name" value="Methyltransf_11"/>
</dbReference>
<evidence type="ECO:0000313" key="7">
    <source>
        <dbReference type="EMBL" id="KAK2162315.1"/>
    </source>
</evidence>
<dbReference type="SUPFAM" id="SSF53335">
    <property type="entry name" value="S-adenosyl-L-methionine-dependent methyltransferases"/>
    <property type="match status" value="1"/>
</dbReference>
<dbReference type="GO" id="GO:0010420">
    <property type="term" value="F:polyprenyldihydroxybenzoate methyltransferase activity"/>
    <property type="evidence" value="ECO:0007669"/>
    <property type="project" value="InterPro"/>
</dbReference>
<feature type="region of interest" description="Disordered" evidence="5">
    <location>
        <begin position="51"/>
        <end position="81"/>
    </location>
</feature>
<evidence type="ECO:0000256" key="1">
    <source>
        <dbReference type="ARBA" id="ARBA00022603"/>
    </source>
</evidence>
<reference evidence="7" key="1">
    <citation type="journal article" date="2023" name="Mol. Biol. Evol.">
        <title>Third-Generation Sequencing Reveals the Adaptive Role of the Epigenome in Three Deep-Sea Polychaetes.</title>
        <authorList>
            <person name="Perez M."/>
            <person name="Aroh O."/>
            <person name="Sun Y."/>
            <person name="Lan Y."/>
            <person name="Juniper S.K."/>
            <person name="Young C.R."/>
            <person name="Angers B."/>
            <person name="Qian P.Y."/>
        </authorList>
    </citation>
    <scope>NUCLEOTIDE SEQUENCE</scope>
    <source>
        <strain evidence="7">P08H-3</strain>
    </source>
</reference>
<dbReference type="Proteomes" id="UP001208570">
    <property type="component" value="Unassembled WGS sequence"/>
</dbReference>
<evidence type="ECO:0000313" key="8">
    <source>
        <dbReference type="Proteomes" id="UP001208570"/>
    </source>
</evidence>
<keyword evidence="3" id="KW-0831">Ubiquinone biosynthesis</keyword>
<keyword evidence="4" id="KW-0949">S-adenosyl-L-methionine</keyword>
<keyword evidence="1" id="KW-0489">Methyltransferase</keyword>
<dbReference type="PANTHER" id="PTHR43464:SF19">
    <property type="entry name" value="UBIQUINONE BIOSYNTHESIS O-METHYLTRANSFERASE, MITOCHONDRIAL"/>
    <property type="match status" value="1"/>
</dbReference>
<evidence type="ECO:0000256" key="3">
    <source>
        <dbReference type="ARBA" id="ARBA00022688"/>
    </source>
</evidence>
<dbReference type="InterPro" id="IPR010233">
    <property type="entry name" value="UbiG_MeTrfase"/>
</dbReference>
<evidence type="ECO:0000256" key="2">
    <source>
        <dbReference type="ARBA" id="ARBA00022679"/>
    </source>
</evidence>
<dbReference type="GO" id="GO:0005739">
    <property type="term" value="C:mitochondrion"/>
    <property type="evidence" value="ECO:0007669"/>
    <property type="project" value="TreeGrafter"/>
</dbReference>
<dbReference type="PANTHER" id="PTHR43464">
    <property type="entry name" value="METHYLTRANSFERASE"/>
    <property type="match status" value="1"/>
</dbReference>
<evidence type="ECO:0000259" key="6">
    <source>
        <dbReference type="Pfam" id="PF08241"/>
    </source>
</evidence>
<sequence length="260" mass="28995">MNGKIPKYLYSLLRSGREIHCDRTIIRETRHNRLTFSRQFGCQSTFGSTVRQLTTSSTTSNSNPPTGHRDKPTSSSVDQDEVDKFSRIAKSWWDVMGDFRALHNMNELRVPLIRDAMLEKAQQSDVVSSETRPLKGVNILDVGCGGGILSEVVGIDASTDNIAMAKWHAKLDKRLSDCLHYKCCAVEDLSASDNHSYDAVVASEIVEHVANPEDFTAACYGFRTVLVHGMALNPLSQRWSWTRNTSISYALHAVRSETAD</sequence>
<proteinExistence type="predicted"/>
<accession>A0AAD9K1Q4</accession>
<dbReference type="NCBIfam" id="TIGR01983">
    <property type="entry name" value="UbiG"/>
    <property type="match status" value="1"/>
</dbReference>
<gene>
    <name evidence="7" type="ORF">LSH36_100g01056</name>
</gene>
<dbReference type="GO" id="GO:0032259">
    <property type="term" value="P:methylation"/>
    <property type="evidence" value="ECO:0007669"/>
    <property type="project" value="UniProtKB-KW"/>
</dbReference>
<dbReference type="CDD" id="cd02440">
    <property type="entry name" value="AdoMet_MTases"/>
    <property type="match status" value="1"/>
</dbReference>
<comment type="caution">
    <text evidence="7">The sequence shown here is derived from an EMBL/GenBank/DDBJ whole genome shotgun (WGS) entry which is preliminary data.</text>
</comment>
<dbReference type="Pfam" id="PF08241">
    <property type="entry name" value="Methyltransf_11"/>
    <property type="match status" value="1"/>
</dbReference>
<dbReference type="InterPro" id="IPR029063">
    <property type="entry name" value="SAM-dependent_MTases_sf"/>
</dbReference>
<evidence type="ECO:0000256" key="4">
    <source>
        <dbReference type="ARBA" id="ARBA00022691"/>
    </source>
</evidence>
<dbReference type="AlphaFoldDB" id="A0AAD9K1Q4"/>
<dbReference type="Gene3D" id="3.40.50.150">
    <property type="entry name" value="Vaccinia Virus protein VP39"/>
    <property type="match status" value="1"/>
</dbReference>
<dbReference type="EMBL" id="JAODUP010000100">
    <property type="protein sequence ID" value="KAK2162315.1"/>
    <property type="molecule type" value="Genomic_DNA"/>
</dbReference>
<protein>
    <recommendedName>
        <fullName evidence="6">Methyltransferase type 11 domain-containing protein</fullName>
    </recommendedName>
</protein>
<feature type="compositionally biased region" description="Low complexity" evidence="5">
    <location>
        <begin position="54"/>
        <end position="66"/>
    </location>
</feature>